<dbReference type="AlphaFoldDB" id="A0A182MG50"/>
<sequence>MAYQLYQPFSPEIGSKQYGPTQRIQKGTEREKINMLDPTRQQLRLANRYKLCTIKAAGAGLLSSAGPSRYRPIPFTTRPPEAFALWKINLPYVLLIERQISINNVFHLKDSSRGKCRTLGKHRSERHSFVTPVPPVVTNSMTATVNPVIKVPVLEKPLNSVPVPVIGSAACNLQPGLC</sequence>
<dbReference type="EMBL" id="AXCM01002616">
    <property type="status" value="NOT_ANNOTATED_CDS"/>
    <property type="molecule type" value="Genomic_DNA"/>
</dbReference>
<proteinExistence type="predicted"/>
<evidence type="ECO:0000313" key="2">
    <source>
        <dbReference type="Proteomes" id="UP000075883"/>
    </source>
</evidence>
<name>A0A182MG50_9DIPT</name>
<accession>A0A182MG50</accession>
<reference evidence="1" key="2">
    <citation type="submission" date="2020-05" db="UniProtKB">
        <authorList>
            <consortium name="EnsemblMetazoa"/>
        </authorList>
    </citation>
    <scope>IDENTIFICATION</scope>
    <source>
        <strain evidence="1">A-37</strain>
    </source>
</reference>
<organism evidence="1 2">
    <name type="scientific">Anopheles culicifacies</name>
    <dbReference type="NCBI Taxonomy" id="139723"/>
    <lineage>
        <taxon>Eukaryota</taxon>
        <taxon>Metazoa</taxon>
        <taxon>Ecdysozoa</taxon>
        <taxon>Arthropoda</taxon>
        <taxon>Hexapoda</taxon>
        <taxon>Insecta</taxon>
        <taxon>Pterygota</taxon>
        <taxon>Neoptera</taxon>
        <taxon>Endopterygota</taxon>
        <taxon>Diptera</taxon>
        <taxon>Nematocera</taxon>
        <taxon>Culicoidea</taxon>
        <taxon>Culicidae</taxon>
        <taxon>Anophelinae</taxon>
        <taxon>Anopheles</taxon>
        <taxon>culicifacies species complex</taxon>
    </lineage>
</organism>
<dbReference type="Proteomes" id="UP000075883">
    <property type="component" value="Unassembled WGS sequence"/>
</dbReference>
<dbReference type="VEuPathDB" id="VectorBase:ACUA017497"/>
<protein>
    <submittedName>
        <fullName evidence="1">Uncharacterized protein</fullName>
    </submittedName>
</protein>
<reference evidence="2" key="1">
    <citation type="submission" date="2013-09" db="EMBL/GenBank/DDBJ databases">
        <title>The Genome Sequence of Anopheles culicifacies species A.</title>
        <authorList>
            <consortium name="The Broad Institute Genomics Platform"/>
            <person name="Neafsey D.E."/>
            <person name="Besansky N."/>
            <person name="Howell P."/>
            <person name="Walton C."/>
            <person name="Young S.K."/>
            <person name="Zeng Q."/>
            <person name="Gargeya S."/>
            <person name="Fitzgerald M."/>
            <person name="Haas B."/>
            <person name="Abouelleil A."/>
            <person name="Allen A.W."/>
            <person name="Alvarado L."/>
            <person name="Arachchi H.M."/>
            <person name="Berlin A.M."/>
            <person name="Chapman S.B."/>
            <person name="Gainer-Dewar J."/>
            <person name="Goldberg J."/>
            <person name="Griggs A."/>
            <person name="Gujja S."/>
            <person name="Hansen M."/>
            <person name="Howarth C."/>
            <person name="Imamovic A."/>
            <person name="Ireland A."/>
            <person name="Larimer J."/>
            <person name="McCowan C."/>
            <person name="Murphy C."/>
            <person name="Pearson M."/>
            <person name="Poon T.W."/>
            <person name="Priest M."/>
            <person name="Roberts A."/>
            <person name="Saif S."/>
            <person name="Shea T."/>
            <person name="Sisk P."/>
            <person name="Sykes S."/>
            <person name="Wortman J."/>
            <person name="Nusbaum C."/>
            <person name="Birren B."/>
        </authorList>
    </citation>
    <scope>NUCLEOTIDE SEQUENCE [LARGE SCALE GENOMIC DNA]</scope>
    <source>
        <strain evidence="2">A-37</strain>
    </source>
</reference>
<dbReference type="EMBL" id="AXCM01002617">
    <property type="status" value="NOT_ANNOTATED_CDS"/>
    <property type="molecule type" value="Genomic_DNA"/>
</dbReference>
<dbReference type="EnsemblMetazoa" id="ACUA017497-RA">
    <property type="protein sequence ID" value="ACUA017497-PA"/>
    <property type="gene ID" value="ACUA017497"/>
</dbReference>
<evidence type="ECO:0000313" key="1">
    <source>
        <dbReference type="EnsemblMetazoa" id="ACUA017497-PA"/>
    </source>
</evidence>
<keyword evidence="2" id="KW-1185">Reference proteome</keyword>
<dbReference type="EMBL" id="AXCM01002619">
    <property type="status" value="NOT_ANNOTATED_CDS"/>
    <property type="molecule type" value="Genomic_DNA"/>
</dbReference>
<dbReference type="EMBL" id="AXCM01002618">
    <property type="status" value="NOT_ANNOTATED_CDS"/>
    <property type="molecule type" value="Genomic_DNA"/>
</dbReference>